<dbReference type="RefSeq" id="WP_009839313.1">
    <property type="nucleotide sequence ID" value="NZ_AAOH01000014.1"/>
</dbReference>
<dbReference type="Proteomes" id="UP000006201">
    <property type="component" value="Unassembled WGS sequence"/>
</dbReference>
<evidence type="ECO:0000313" key="1">
    <source>
        <dbReference type="EMBL" id="EAR26449.1"/>
    </source>
</evidence>
<evidence type="ECO:0000313" key="2">
    <source>
        <dbReference type="Proteomes" id="UP000006201"/>
    </source>
</evidence>
<dbReference type="HOGENOM" id="CLU_118573_0_0_6"/>
<name>A4CFM2_9GAMM</name>
<dbReference type="OrthoDB" id="6308260at2"/>
<gene>
    <name evidence="1" type="ORF">PTD2_04661</name>
</gene>
<protein>
    <submittedName>
        <fullName evidence="1">Uncharacterized protein</fullName>
    </submittedName>
</protein>
<accession>A4CFM2</accession>
<dbReference type="AlphaFoldDB" id="A4CFM2"/>
<comment type="caution">
    <text evidence="1">The sequence shown here is derived from an EMBL/GenBank/DDBJ whole genome shotgun (WGS) entry which is preliminary data.</text>
</comment>
<dbReference type="EMBL" id="AAOH01000014">
    <property type="protein sequence ID" value="EAR26449.1"/>
    <property type="molecule type" value="Genomic_DNA"/>
</dbReference>
<dbReference type="eggNOG" id="ENOG503308H">
    <property type="taxonomic scope" value="Bacteria"/>
</dbReference>
<reference evidence="1 2" key="1">
    <citation type="submission" date="2006-02" db="EMBL/GenBank/DDBJ databases">
        <authorList>
            <person name="Moran M.A."/>
            <person name="Kjelleberg S."/>
            <person name="Egan S."/>
            <person name="Saunders N."/>
            <person name="Thomas T."/>
            <person name="Ferriera S."/>
            <person name="Johnson J."/>
            <person name="Kravitz S."/>
            <person name="Halpern A."/>
            <person name="Remington K."/>
            <person name="Beeson K."/>
            <person name="Tran B."/>
            <person name="Rogers Y.-H."/>
            <person name="Friedman R."/>
            <person name="Venter J.C."/>
        </authorList>
    </citation>
    <scope>NUCLEOTIDE SEQUENCE [LARGE SCALE GENOMIC DNA]</scope>
    <source>
        <strain evidence="1 2">D2</strain>
    </source>
</reference>
<proteinExistence type="predicted"/>
<keyword evidence="2" id="KW-1185">Reference proteome</keyword>
<sequence>MSVISIYQEPKDLFLKLAREGRRAWTSDSKVDTADHLFNYCITAHSLRDWCIKHLSIPEKEFHEVCNTYERLKWCRDIANSSKHFGLMADKKSTVSKVSDIKDELVTITPDGQSSSTTHSRDSFIIEKSNGESELLMMFLFYSFSNWEEIFDKYQIPRYPDSLKTEMFIEFT</sequence>
<organism evidence="1 2">
    <name type="scientific">Pseudoalteromonas tunicata D2</name>
    <dbReference type="NCBI Taxonomy" id="87626"/>
    <lineage>
        <taxon>Bacteria</taxon>
        <taxon>Pseudomonadati</taxon>
        <taxon>Pseudomonadota</taxon>
        <taxon>Gammaproteobacteria</taxon>
        <taxon>Alteromonadales</taxon>
        <taxon>Pseudoalteromonadaceae</taxon>
        <taxon>Pseudoalteromonas</taxon>
    </lineage>
</organism>